<reference evidence="9" key="1">
    <citation type="submission" date="2025-08" db="UniProtKB">
        <authorList>
            <consortium name="Ensembl"/>
        </authorList>
    </citation>
    <scope>IDENTIFICATION</scope>
</reference>
<keyword evidence="4" id="KW-0804">Transcription</keyword>
<dbReference type="InterPro" id="IPR033897">
    <property type="entry name" value="SRF-like_MADS-box"/>
</dbReference>
<dbReference type="FunFam" id="3.40.1810.10:FF:000002">
    <property type="entry name" value="Serum response factor b"/>
    <property type="match status" value="1"/>
</dbReference>
<dbReference type="GO" id="GO:0046983">
    <property type="term" value="F:protein dimerization activity"/>
    <property type="evidence" value="ECO:0007669"/>
    <property type="project" value="InterPro"/>
</dbReference>
<comment type="subcellular location">
    <subcellularLocation>
        <location evidence="1">Nucleus</location>
    </subcellularLocation>
</comment>
<sequence length="555" mass="55805">MLPSQAGAGNGAAAAALARGSGLGRSPVPRGANGGGAAAAAAATPPPGGRLEREALYSGSEGDSESAEEEELGGERRGVKRGLAEAAAAAGPAAGAAAGAYGGGGVVVGGGGVVGGAVSGAKPGKKTRGRVKIKMEFIDNKLRRYTTFSKRKTGIMKKAYELSTLTGTQVLLLVASETGHVYTFATRKLQPMITSETGKALIQTCLNSPDSPPRSDPTTDQRMSATGFEETDLTYQVSESDSSGETKDVLKPAFTVTNLPGTTSTIQTAPTTSTSMQVSSGPSFPITNYLAPVSASISPNAVTSANGTVLKTTGASAVTSGGLMPIPTGFTLMSGASLSPGTPTIPLTQLQPHSLALSSQQGQVVAGTAGQPQQAQQTVFRFPARAGGQIVSLTGGTMAQQVPVQAIQVHQAPQQTSPSSDSSTDLTQTSSSGTVTLPATIMTSSVPTTVGGHMMYPSPHAVMYAPTSGLADGGLAVLNAFSQAPSAMQVSHGQVQDQGGVPQVFLTAPSGTVQIPVSAVQLHQMAVIGQQSSSGSSLTELQVVNLDTSHSAKSD</sequence>
<dbReference type="PRINTS" id="PR00404">
    <property type="entry name" value="MADSDOMAIN"/>
</dbReference>
<keyword evidence="2" id="KW-0805">Transcription regulation</keyword>
<feature type="domain" description="MADS-box" evidence="8">
    <location>
        <begin position="128"/>
        <end position="188"/>
    </location>
</feature>
<feature type="region of interest" description="Disordered" evidence="7">
    <location>
        <begin position="261"/>
        <end position="280"/>
    </location>
</feature>
<dbReference type="Ensembl" id="ENSCPGT00000009304.1">
    <property type="protein sequence ID" value="ENSCPGP00000008469.1"/>
    <property type="gene ID" value="ENSCPGG00000006022.1"/>
</dbReference>
<feature type="region of interest" description="Disordered" evidence="7">
    <location>
        <begin position="1"/>
        <end position="77"/>
    </location>
</feature>
<keyword evidence="3" id="KW-0238">DNA-binding</keyword>
<dbReference type="GO" id="GO:0002042">
    <property type="term" value="P:cell migration involved in sprouting angiogenesis"/>
    <property type="evidence" value="ECO:0007669"/>
    <property type="project" value="UniProtKB-ARBA"/>
</dbReference>
<reference evidence="9" key="2">
    <citation type="submission" date="2025-09" db="UniProtKB">
        <authorList>
            <consortium name="Ensembl"/>
        </authorList>
    </citation>
    <scope>IDENTIFICATION</scope>
</reference>
<dbReference type="Proteomes" id="UP000694419">
    <property type="component" value="Unplaced"/>
</dbReference>
<dbReference type="InterPro" id="IPR050142">
    <property type="entry name" value="MADS-box/MEF2_TF"/>
</dbReference>
<proteinExistence type="predicted"/>
<evidence type="ECO:0000256" key="6">
    <source>
        <dbReference type="ARBA" id="ARBA00072990"/>
    </source>
</evidence>
<evidence type="ECO:0000313" key="10">
    <source>
        <dbReference type="Proteomes" id="UP000694419"/>
    </source>
</evidence>
<dbReference type="Pfam" id="PF00319">
    <property type="entry name" value="SRF-TF"/>
    <property type="match status" value="1"/>
</dbReference>
<keyword evidence="5" id="KW-0539">Nucleus</keyword>
<evidence type="ECO:0000256" key="5">
    <source>
        <dbReference type="ARBA" id="ARBA00023242"/>
    </source>
</evidence>
<dbReference type="GO" id="GO:0060379">
    <property type="term" value="P:cardiac muscle cell myoblast differentiation"/>
    <property type="evidence" value="ECO:0007669"/>
    <property type="project" value="UniProtKB-ARBA"/>
</dbReference>
<evidence type="ECO:0000256" key="2">
    <source>
        <dbReference type="ARBA" id="ARBA00023015"/>
    </source>
</evidence>
<keyword evidence="10" id="KW-1185">Reference proteome</keyword>
<evidence type="ECO:0000256" key="7">
    <source>
        <dbReference type="SAM" id="MobiDB-lite"/>
    </source>
</evidence>
<dbReference type="CDD" id="cd00266">
    <property type="entry name" value="MADS_SRF_like"/>
    <property type="match status" value="1"/>
</dbReference>
<dbReference type="AlphaFoldDB" id="A0A8C3JI63"/>
<feature type="region of interest" description="Disordered" evidence="7">
    <location>
        <begin position="409"/>
        <end position="434"/>
    </location>
</feature>
<dbReference type="GO" id="GO:1902895">
    <property type="term" value="P:positive regulation of miRNA transcription"/>
    <property type="evidence" value="ECO:0007669"/>
    <property type="project" value="UniProtKB-ARBA"/>
</dbReference>
<evidence type="ECO:0000313" key="9">
    <source>
        <dbReference type="Ensembl" id="ENSCPGP00000008469.1"/>
    </source>
</evidence>
<dbReference type="Gene3D" id="3.40.1810.10">
    <property type="entry name" value="Transcription factor, MADS-box"/>
    <property type="match status" value="1"/>
</dbReference>
<feature type="compositionally biased region" description="Low complexity" evidence="7">
    <location>
        <begin position="413"/>
        <end position="432"/>
    </location>
</feature>
<evidence type="ECO:0000259" key="8">
    <source>
        <dbReference type="PROSITE" id="PS50066"/>
    </source>
</evidence>
<name>A0A8C3JI63_9CHAR</name>
<feature type="compositionally biased region" description="Low complexity" evidence="7">
    <location>
        <begin position="262"/>
        <end position="275"/>
    </location>
</feature>
<dbReference type="SUPFAM" id="SSF55455">
    <property type="entry name" value="SRF-like"/>
    <property type="match status" value="1"/>
</dbReference>
<dbReference type="GO" id="GO:0000981">
    <property type="term" value="F:DNA-binding transcription factor activity, RNA polymerase II-specific"/>
    <property type="evidence" value="ECO:0007669"/>
    <property type="project" value="InterPro"/>
</dbReference>
<dbReference type="PANTHER" id="PTHR48019">
    <property type="entry name" value="SERUM RESPONSE FACTOR HOMOLOG"/>
    <property type="match status" value="1"/>
</dbReference>
<dbReference type="GO" id="GO:0045944">
    <property type="term" value="P:positive regulation of transcription by RNA polymerase II"/>
    <property type="evidence" value="ECO:0007669"/>
    <property type="project" value="InterPro"/>
</dbReference>
<evidence type="ECO:0000256" key="4">
    <source>
        <dbReference type="ARBA" id="ARBA00023163"/>
    </source>
</evidence>
<evidence type="ECO:0000256" key="3">
    <source>
        <dbReference type="ARBA" id="ARBA00023125"/>
    </source>
</evidence>
<feature type="compositionally biased region" description="Acidic residues" evidence="7">
    <location>
        <begin position="62"/>
        <end position="72"/>
    </location>
</feature>
<dbReference type="GO" id="GO:0005634">
    <property type="term" value="C:nucleus"/>
    <property type="evidence" value="ECO:0007669"/>
    <property type="project" value="UniProtKB-SubCell"/>
</dbReference>
<dbReference type="SMART" id="SM00432">
    <property type="entry name" value="MADS"/>
    <property type="match status" value="1"/>
</dbReference>
<dbReference type="PROSITE" id="PS50066">
    <property type="entry name" value="MADS_BOX_2"/>
    <property type="match status" value="1"/>
</dbReference>
<evidence type="ECO:0000256" key="1">
    <source>
        <dbReference type="ARBA" id="ARBA00004123"/>
    </source>
</evidence>
<dbReference type="GO" id="GO:0042060">
    <property type="term" value="P:wound healing"/>
    <property type="evidence" value="ECO:0007669"/>
    <property type="project" value="UniProtKB-ARBA"/>
</dbReference>
<dbReference type="PROSITE" id="PS00350">
    <property type="entry name" value="MADS_BOX_1"/>
    <property type="match status" value="1"/>
</dbReference>
<organism evidence="9 10">
    <name type="scientific">Calidris pygmaea</name>
    <name type="common">Spoon-billed sandpiper</name>
    <dbReference type="NCBI Taxonomy" id="425635"/>
    <lineage>
        <taxon>Eukaryota</taxon>
        <taxon>Metazoa</taxon>
        <taxon>Chordata</taxon>
        <taxon>Craniata</taxon>
        <taxon>Vertebrata</taxon>
        <taxon>Euteleostomi</taxon>
        <taxon>Archelosauria</taxon>
        <taxon>Archosauria</taxon>
        <taxon>Dinosauria</taxon>
        <taxon>Saurischia</taxon>
        <taxon>Theropoda</taxon>
        <taxon>Coelurosauria</taxon>
        <taxon>Aves</taxon>
        <taxon>Neognathae</taxon>
        <taxon>Neoaves</taxon>
        <taxon>Charadriiformes</taxon>
        <taxon>Scolopacidae</taxon>
        <taxon>Calidris</taxon>
    </lineage>
</organism>
<protein>
    <recommendedName>
        <fullName evidence="6">Serum response factor</fullName>
    </recommendedName>
</protein>
<accession>A0A8C3JI63</accession>
<dbReference type="InterPro" id="IPR036879">
    <property type="entry name" value="TF_MADSbox_sf"/>
</dbReference>
<feature type="compositionally biased region" description="Low complexity" evidence="7">
    <location>
        <begin position="11"/>
        <end position="26"/>
    </location>
</feature>
<dbReference type="GO" id="GO:0010736">
    <property type="term" value="F:serum response element binding"/>
    <property type="evidence" value="ECO:0007669"/>
    <property type="project" value="UniProtKB-ARBA"/>
</dbReference>
<dbReference type="InterPro" id="IPR002100">
    <property type="entry name" value="TF_MADSbox"/>
</dbReference>